<organism evidence="3 4">
    <name type="scientific">Pseudolactococcus insecticola</name>
    <dbReference type="NCBI Taxonomy" id="2709158"/>
    <lineage>
        <taxon>Bacteria</taxon>
        <taxon>Bacillati</taxon>
        <taxon>Bacillota</taxon>
        <taxon>Bacilli</taxon>
        <taxon>Lactobacillales</taxon>
        <taxon>Streptococcaceae</taxon>
        <taxon>Pseudolactococcus</taxon>
    </lineage>
</organism>
<keyword evidence="2" id="KW-0812">Transmembrane</keyword>
<proteinExistence type="predicted"/>
<feature type="region of interest" description="Disordered" evidence="1">
    <location>
        <begin position="48"/>
        <end position="183"/>
    </location>
</feature>
<keyword evidence="2" id="KW-1133">Transmembrane helix</keyword>
<reference evidence="3 4" key="1">
    <citation type="submission" date="2020-02" db="EMBL/GenBank/DDBJ databases">
        <title>Draft genome sequence of Lactococcus sp. Hs20B0-1.</title>
        <authorList>
            <person name="Noda S."/>
            <person name="Yuki M."/>
            <person name="Ohkuma M."/>
        </authorList>
    </citation>
    <scope>NUCLEOTIDE SEQUENCE [LARGE SCALE GENOMIC DNA]</scope>
    <source>
        <strain evidence="3 4">Hs20B0-1</strain>
    </source>
</reference>
<feature type="compositionally biased region" description="Low complexity" evidence="1">
    <location>
        <begin position="97"/>
        <end position="115"/>
    </location>
</feature>
<feature type="compositionally biased region" description="Basic and acidic residues" evidence="1">
    <location>
        <begin position="87"/>
        <end position="96"/>
    </location>
</feature>
<dbReference type="Proteomes" id="UP000475928">
    <property type="component" value="Unassembled WGS sequence"/>
</dbReference>
<evidence type="ECO:0000313" key="4">
    <source>
        <dbReference type="Proteomes" id="UP000475928"/>
    </source>
</evidence>
<feature type="compositionally biased region" description="Basic and acidic residues" evidence="1">
    <location>
        <begin position="63"/>
        <end position="81"/>
    </location>
</feature>
<keyword evidence="2" id="KW-0472">Membrane</keyword>
<dbReference type="RefSeq" id="WP_172356695.1">
    <property type="nucleotide sequence ID" value="NZ_BLLH01000006.1"/>
</dbReference>
<sequence>MSSKQNKSHKRKRIKSKMIIGGAYLVLLSSIVIVTVIHSREPTHLEADKVSKVTSSDSSGRTIKLEAEKETSKKVSEDSQEKSGTAKSKEVKEADKSSVSSDVADTTTFTSSTKEQMAHNINQSITQKESKKAQATQVKAEAKQKEVSEFLNSPATTTAQNQKNTSSVKEARKKLKDAGVDDSKYSYPDIIDLITKANEAGKDLTDYAKTNLK</sequence>
<evidence type="ECO:0000256" key="1">
    <source>
        <dbReference type="SAM" id="MobiDB-lite"/>
    </source>
</evidence>
<protein>
    <submittedName>
        <fullName evidence="3">Uncharacterized protein</fullName>
    </submittedName>
</protein>
<comment type="caution">
    <text evidence="3">The sequence shown here is derived from an EMBL/GenBank/DDBJ whole genome shotgun (WGS) entry which is preliminary data.</text>
</comment>
<feature type="compositionally biased region" description="Polar residues" evidence="1">
    <location>
        <begin position="150"/>
        <end position="168"/>
    </location>
</feature>
<name>A0A6A0B8M8_9LACT</name>
<accession>A0A6A0B8M8</accession>
<dbReference type="AlphaFoldDB" id="A0A6A0B8M8"/>
<feature type="transmembrane region" description="Helical" evidence="2">
    <location>
        <begin position="21"/>
        <end position="39"/>
    </location>
</feature>
<keyword evidence="4" id="KW-1185">Reference proteome</keyword>
<gene>
    <name evidence="3" type="ORF">Hs20B_12160</name>
</gene>
<feature type="compositionally biased region" description="Polar residues" evidence="1">
    <location>
        <begin position="119"/>
        <end position="137"/>
    </location>
</feature>
<dbReference type="EMBL" id="BLLH01000006">
    <property type="protein sequence ID" value="GFH40818.1"/>
    <property type="molecule type" value="Genomic_DNA"/>
</dbReference>
<evidence type="ECO:0000313" key="3">
    <source>
        <dbReference type="EMBL" id="GFH40818.1"/>
    </source>
</evidence>
<evidence type="ECO:0000256" key="2">
    <source>
        <dbReference type="SAM" id="Phobius"/>
    </source>
</evidence>